<organism evidence="3 4">
    <name type="scientific">Ceratosolen solmsi marchali</name>
    <dbReference type="NCBI Taxonomy" id="326594"/>
    <lineage>
        <taxon>Eukaryota</taxon>
        <taxon>Metazoa</taxon>
        <taxon>Ecdysozoa</taxon>
        <taxon>Arthropoda</taxon>
        <taxon>Hexapoda</taxon>
        <taxon>Insecta</taxon>
        <taxon>Pterygota</taxon>
        <taxon>Neoptera</taxon>
        <taxon>Endopterygota</taxon>
        <taxon>Hymenoptera</taxon>
        <taxon>Apocrita</taxon>
        <taxon>Proctotrupomorpha</taxon>
        <taxon>Chalcidoidea</taxon>
        <taxon>Agaonidae</taxon>
        <taxon>Agaoninae</taxon>
        <taxon>Ceratosolen</taxon>
    </lineage>
</organism>
<dbReference type="GO" id="GO:0005634">
    <property type="term" value="C:nucleus"/>
    <property type="evidence" value="ECO:0007669"/>
    <property type="project" value="TreeGrafter"/>
</dbReference>
<dbReference type="RefSeq" id="XP_011504728.1">
    <property type="nucleotide sequence ID" value="XM_011506426.1"/>
</dbReference>
<dbReference type="AlphaFoldDB" id="A0AAJ7E1U6"/>
<feature type="region of interest" description="Disordered" evidence="1">
    <location>
        <begin position="1"/>
        <end position="58"/>
    </location>
</feature>
<keyword evidence="3" id="KW-1185">Reference proteome</keyword>
<proteinExistence type="predicted"/>
<reference evidence="4" key="1">
    <citation type="submission" date="2025-08" db="UniProtKB">
        <authorList>
            <consortium name="RefSeq"/>
        </authorList>
    </citation>
    <scope>IDENTIFICATION</scope>
</reference>
<gene>
    <name evidence="4" type="primary">LOC105367658</name>
</gene>
<evidence type="ECO:0000313" key="4">
    <source>
        <dbReference type="RefSeq" id="XP_011504728.1"/>
    </source>
</evidence>
<evidence type="ECO:0000259" key="2">
    <source>
        <dbReference type="Pfam" id="PF08788"/>
    </source>
</evidence>
<accession>A0AAJ7E1U6</accession>
<protein>
    <submittedName>
        <fullName evidence="4">Protein CBFA2T3-like</fullName>
    </submittedName>
</protein>
<dbReference type="Proteomes" id="UP000695007">
    <property type="component" value="Unplaced"/>
</dbReference>
<dbReference type="GeneID" id="105367658"/>
<evidence type="ECO:0000313" key="3">
    <source>
        <dbReference type="Proteomes" id="UP000695007"/>
    </source>
</evidence>
<dbReference type="InterPro" id="IPR013289">
    <property type="entry name" value="CBFA2T1/2/3"/>
</dbReference>
<dbReference type="PANTHER" id="PTHR10379">
    <property type="entry name" value="MTG8 ETO EIGHT TWENTY ONE PROTEIN"/>
    <property type="match status" value="1"/>
</dbReference>
<sequence>MPGHHPHGPNNGAATLQPGGYGALTQSTSAHLGHQPSSIAHVGTTASGGAPGQNGSASLDDEWRNIHVMLNCILGMVEKTKRALAILQRRGCSSPATAPTALQTPVVLANGAQTTAATQQQHQQDINDASIFKFRILVPYVEEAVQEVKRAAVAEVQRAVAVAVAESRASERLRSQRYLDSLPMNQQQQRGRPSPFLARVTATTATSSCGDDLDKDAHLQSGSVVSEEGGKDMEICMAFTRATEESAV</sequence>
<evidence type="ECO:0000256" key="1">
    <source>
        <dbReference type="SAM" id="MobiDB-lite"/>
    </source>
</evidence>
<feature type="compositionally biased region" description="Polar residues" evidence="1">
    <location>
        <begin position="24"/>
        <end position="38"/>
    </location>
</feature>
<feature type="domain" description="NHR2-like" evidence="2">
    <location>
        <begin position="60"/>
        <end position="89"/>
    </location>
</feature>
<dbReference type="Pfam" id="PF08788">
    <property type="entry name" value="NHR2"/>
    <property type="match status" value="1"/>
</dbReference>
<dbReference type="InterPro" id="IPR014896">
    <property type="entry name" value="NHR2"/>
</dbReference>
<dbReference type="KEGG" id="csol:105367658"/>
<dbReference type="Gene3D" id="6.10.250.230">
    <property type="match status" value="1"/>
</dbReference>
<dbReference type="PANTHER" id="PTHR10379:SF14">
    <property type="entry name" value="NERVY, ISOFORM D"/>
    <property type="match status" value="1"/>
</dbReference>
<name>A0AAJ7E1U6_9HYME</name>
<dbReference type="GO" id="GO:0003714">
    <property type="term" value="F:transcription corepressor activity"/>
    <property type="evidence" value="ECO:0007669"/>
    <property type="project" value="InterPro"/>
</dbReference>